<keyword evidence="2" id="KW-0812">Transmembrane</keyword>
<dbReference type="GO" id="GO:0016020">
    <property type="term" value="C:membrane"/>
    <property type="evidence" value="ECO:0007669"/>
    <property type="project" value="UniProtKB-SubCell"/>
</dbReference>
<dbReference type="InterPro" id="IPR006694">
    <property type="entry name" value="Fatty_acid_hydroxylase"/>
</dbReference>
<dbReference type="InterPro" id="IPR050307">
    <property type="entry name" value="Sterol_Desaturase_Related"/>
</dbReference>
<dbReference type="GO" id="GO:0008610">
    <property type="term" value="P:lipid biosynthetic process"/>
    <property type="evidence" value="ECO:0007669"/>
    <property type="project" value="InterPro"/>
</dbReference>
<dbReference type="GO" id="GO:0016491">
    <property type="term" value="F:oxidoreductase activity"/>
    <property type="evidence" value="ECO:0007669"/>
    <property type="project" value="InterPro"/>
</dbReference>
<dbReference type="RefSeq" id="XP_041190035.1">
    <property type="nucleotide sequence ID" value="XM_041343368.1"/>
</dbReference>
<dbReference type="GO" id="GO:0005506">
    <property type="term" value="F:iron ion binding"/>
    <property type="evidence" value="ECO:0007669"/>
    <property type="project" value="InterPro"/>
</dbReference>
<dbReference type="OrthoDB" id="408954at2759"/>
<name>A0A9P7E541_9AGAM</name>
<evidence type="ECO:0000256" key="2">
    <source>
        <dbReference type="ARBA" id="ARBA00022692"/>
    </source>
</evidence>
<keyword evidence="3" id="KW-1133">Transmembrane helix</keyword>
<keyword evidence="7" id="KW-1185">Reference proteome</keyword>
<dbReference type="EMBL" id="JABBWG010000029">
    <property type="protein sequence ID" value="KAG1811436.1"/>
    <property type="molecule type" value="Genomic_DNA"/>
</dbReference>
<evidence type="ECO:0000256" key="4">
    <source>
        <dbReference type="ARBA" id="ARBA00023136"/>
    </source>
</evidence>
<evidence type="ECO:0000256" key="3">
    <source>
        <dbReference type="ARBA" id="ARBA00022989"/>
    </source>
</evidence>
<dbReference type="Proteomes" id="UP000807769">
    <property type="component" value="Unassembled WGS sequence"/>
</dbReference>
<dbReference type="GeneID" id="64637384"/>
<accession>A0A9P7E541</accession>
<reference evidence="6" key="1">
    <citation type="journal article" date="2020" name="New Phytol.">
        <title>Comparative genomics reveals dynamic genome evolution in host specialist ectomycorrhizal fungi.</title>
        <authorList>
            <person name="Lofgren L.A."/>
            <person name="Nguyen N.H."/>
            <person name="Vilgalys R."/>
            <person name="Ruytinx J."/>
            <person name="Liao H.L."/>
            <person name="Branco S."/>
            <person name="Kuo A."/>
            <person name="LaButti K."/>
            <person name="Lipzen A."/>
            <person name="Andreopoulos W."/>
            <person name="Pangilinan J."/>
            <person name="Riley R."/>
            <person name="Hundley H."/>
            <person name="Na H."/>
            <person name="Barry K."/>
            <person name="Grigoriev I.V."/>
            <person name="Stajich J.E."/>
            <person name="Kennedy P.G."/>
        </authorList>
    </citation>
    <scope>NUCLEOTIDE SEQUENCE</scope>
    <source>
        <strain evidence="6">MN1</strain>
    </source>
</reference>
<evidence type="ECO:0000313" key="7">
    <source>
        <dbReference type="Proteomes" id="UP000807769"/>
    </source>
</evidence>
<comment type="subcellular location">
    <subcellularLocation>
        <location evidence="1">Membrane</location>
    </subcellularLocation>
</comment>
<keyword evidence="4" id="KW-0472">Membrane</keyword>
<protein>
    <submittedName>
        <fullName evidence="6">Fatty acid hydroxylase superfamily-domain-containing protein</fullName>
    </submittedName>
</protein>
<dbReference type="Pfam" id="PF04116">
    <property type="entry name" value="FA_hydroxylase"/>
    <property type="match status" value="1"/>
</dbReference>
<sequence>MQLTSSECALVGFLVRRVFMPVGLPTTLELSRRLFFVNMNSTCPDFVIGETVCLPPIRTPFYFSLRQSIFDDIPDTYVAIAAPVLTFWLMSLMFHCLDISSWRWLDKYRIHESEEVKSKNLVTPWEVARVNIFQNVMQILLGLAWLTEPPEVSVARCQSEMESLGRMLVLVVRRLFGKEIGMKILELGGPEMTHWLYWWGIPAAQILFALFVLDTWEYFIHRLMHTNQYIYRKIHSEHHKLYVPYAFGAFYSHPLEGFLIDTLGIAIAERVACLSIRQAIFFFVYGTAKSVDDHCGYSFPFDPFQLISGNNSDYHDIHHQAVGIKSNFSQPFFVHWDVLLGTRMTREDIQERRQKVKTT</sequence>
<feature type="domain" description="Fatty acid hydroxylase" evidence="5">
    <location>
        <begin position="207"/>
        <end position="342"/>
    </location>
</feature>
<comment type="caution">
    <text evidence="6">The sequence shown here is derived from an EMBL/GenBank/DDBJ whole genome shotgun (WGS) entry which is preliminary data.</text>
</comment>
<proteinExistence type="predicted"/>
<dbReference type="AlphaFoldDB" id="A0A9P7E541"/>
<evidence type="ECO:0000313" key="6">
    <source>
        <dbReference type="EMBL" id="KAG1811436.1"/>
    </source>
</evidence>
<evidence type="ECO:0000256" key="1">
    <source>
        <dbReference type="ARBA" id="ARBA00004370"/>
    </source>
</evidence>
<gene>
    <name evidence="6" type="ORF">BJ212DRAFT_510831</name>
</gene>
<evidence type="ECO:0000259" key="5">
    <source>
        <dbReference type="Pfam" id="PF04116"/>
    </source>
</evidence>
<organism evidence="6 7">
    <name type="scientific">Suillus subaureus</name>
    <dbReference type="NCBI Taxonomy" id="48587"/>
    <lineage>
        <taxon>Eukaryota</taxon>
        <taxon>Fungi</taxon>
        <taxon>Dikarya</taxon>
        <taxon>Basidiomycota</taxon>
        <taxon>Agaricomycotina</taxon>
        <taxon>Agaricomycetes</taxon>
        <taxon>Agaricomycetidae</taxon>
        <taxon>Boletales</taxon>
        <taxon>Suillineae</taxon>
        <taxon>Suillaceae</taxon>
        <taxon>Suillus</taxon>
    </lineage>
</organism>
<dbReference type="PANTHER" id="PTHR11863">
    <property type="entry name" value="STEROL DESATURASE"/>
    <property type="match status" value="1"/>
</dbReference>